<dbReference type="OrthoDB" id="2528772at2759"/>
<reference evidence="2" key="2">
    <citation type="submission" date="2010-11" db="EMBL/GenBank/DDBJ databases">
        <authorList>
            <consortium name="The Broad Institute Genome Sequencing Platform"/>
            <person name="Earl A."/>
            <person name="Ward D."/>
            <person name="Feldgarden M."/>
            <person name="Gevers D."/>
            <person name="Butler R."/>
            <person name="Young S.K."/>
            <person name="Zeng Q."/>
            <person name="Gargeya S."/>
            <person name="Fitzgerald M."/>
            <person name="Haas B."/>
            <person name="Abouelleil A."/>
            <person name="Alvarado L."/>
            <person name="Arachchi H.M."/>
            <person name="Berlin A."/>
            <person name="Brown A."/>
            <person name="Chapman S.B."/>
            <person name="Chen Z."/>
            <person name="Dunbar C."/>
            <person name="Freedman E."/>
            <person name="Gearin G."/>
            <person name="Gellesch M."/>
            <person name="Goldberg J."/>
            <person name="Griggs A."/>
            <person name="Gujja S."/>
            <person name="Heilman E."/>
            <person name="Heiman D."/>
            <person name="Howarth C."/>
            <person name="Larson L."/>
            <person name="Lui A."/>
            <person name="MacDonald P.J.P."/>
            <person name="Mehta T."/>
            <person name="Montmayeur A."/>
            <person name="Murphy C."/>
            <person name="Neiman D."/>
            <person name="Pearson M."/>
            <person name="Priest M."/>
            <person name="Roberts A."/>
            <person name="Saif S."/>
            <person name="Shea T."/>
            <person name="Shenoy N."/>
            <person name="Sisk P."/>
            <person name="Stolte C."/>
            <person name="Sykes S."/>
            <person name="White J."/>
            <person name="Yandava C."/>
            <person name="Wortman J."/>
            <person name="Nusbaum C."/>
            <person name="Birren B."/>
        </authorList>
    </citation>
    <scope>NUCLEOTIDE SEQUENCE</scope>
    <source>
        <strain evidence="2">P1A1 Lamole</strain>
    </source>
</reference>
<feature type="compositionally biased region" description="Polar residues" evidence="1">
    <location>
        <begin position="49"/>
        <end position="66"/>
    </location>
</feature>
<evidence type="ECO:0000313" key="4">
    <source>
        <dbReference type="Proteomes" id="UP000017200"/>
    </source>
</evidence>
<protein>
    <submittedName>
        <fullName evidence="2 3">Uncharacterized protein</fullName>
    </submittedName>
</protein>
<feature type="compositionally biased region" description="Acidic residues" evidence="1">
    <location>
        <begin position="670"/>
        <end position="681"/>
    </location>
</feature>
<feature type="region of interest" description="Disordered" evidence="1">
    <location>
        <begin position="392"/>
        <end position="437"/>
    </location>
</feature>
<dbReference type="OMA" id="FAAQQMG"/>
<reference evidence="4" key="1">
    <citation type="submission" date="2010-11" db="EMBL/GenBank/DDBJ databases">
        <title>The genome sequence of Microbotryum violaceum strain p1A1 Lamole.</title>
        <authorList>
            <person name="Cuomo C."/>
            <person name="Perlin M."/>
            <person name="Young S.K."/>
            <person name="Zeng Q."/>
            <person name="Gargeya S."/>
            <person name="Alvarado L."/>
            <person name="Berlin A."/>
            <person name="Chapman S.B."/>
            <person name="Chen Z."/>
            <person name="Freedman E."/>
            <person name="Gellesch M."/>
            <person name="Goldberg J."/>
            <person name="Griggs A."/>
            <person name="Gujja S."/>
            <person name="Heilman E."/>
            <person name="Heiman D."/>
            <person name="Howarth C."/>
            <person name="Mehta T."/>
            <person name="Neiman D."/>
            <person name="Pearson M."/>
            <person name="Roberts A."/>
            <person name="Saif S."/>
            <person name="Shea T."/>
            <person name="Shenoy N."/>
            <person name="Sisk P."/>
            <person name="Stolte C."/>
            <person name="Sykes S."/>
            <person name="White J."/>
            <person name="Yandava C."/>
            <person name="Haas B."/>
            <person name="Nusbaum C."/>
            <person name="Birren B."/>
        </authorList>
    </citation>
    <scope>NUCLEOTIDE SEQUENCE [LARGE SCALE GENOMIC DNA]</scope>
    <source>
        <strain evidence="4">p1A1 Lamole</strain>
    </source>
</reference>
<dbReference type="InParanoid" id="U5HHA9"/>
<reference evidence="2 4" key="3">
    <citation type="journal article" date="2015" name="BMC Genomics">
        <title>Sex and parasites: genomic and transcriptomic analysis of Microbotryum lychnidis-dioicae, the biotrophic and plant-castrating anther smut fungus.</title>
        <authorList>
            <person name="Perlin M.H."/>
            <person name="Amselem J."/>
            <person name="Fontanillas E."/>
            <person name="Toh S.S."/>
            <person name="Chen Z."/>
            <person name="Goldberg J."/>
            <person name="Duplessis S."/>
            <person name="Henrissat B."/>
            <person name="Young S."/>
            <person name="Zeng Q."/>
            <person name="Aguileta G."/>
            <person name="Petit E."/>
            <person name="Badouin H."/>
            <person name="Andrews J."/>
            <person name="Razeeq D."/>
            <person name="Gabaldon T."/>
            <person name="Quesneville H."/>
            <person name="Giraud T."/>
            <person name="Hood M.E."/>
            <person name="Schultz D.J."/>
            <person name="Cuomo C.A."/>
        </authorList>
    </citation>
    <scope>NUCLEOTIDE SEQUENCE [LARGE SCALE GENOMIC DNA]</scope>
    <source>
        <strain evidence="2">P1A1 Lamole</strain>
        <strain evidence="4">p1A1 Lamole</strain>
    </source>
</reference>
<feature type="region of interest" description="Disordered" evidence="1">
    <location>
        <begin position="17"/>
        <end position="113"/>
    </location>
</feature>
<feature type="compositionally biased region" description="Acidic residues" evidence="1">
    <location>
        <begin position="584"/>
        <end position="649"/>
    </location>
</feature>
<sequence>MNRNSLSELCDTLLGSMTSRDLDAPIPTTTAHDASATAPLPATEAGAVTTMSRPSPVSPVASTSGEHMQPSASAAPHASTSSTPMLSQPRSSSSSTSNASSVSDDASHQQLSRCSQCKQKRTLDHFPVRLTSLQPYLVCKSHEWYWTQEKRLTYWAPEHTITLEDVCGQLAAAMDNLVQKGARVEDTVVTGSWLVDGGEDDRGALVKRITSAGGWNVKPVHQRRSRAKGPNPPPKPWNYLLQQSKYPTAPQLRLVLTHHESFQKWVITLREDAPRQAGPWAEAKRNKKEAAAAASSTPQTGGEDHSYDLERELSLIDRLVGHSGAPGYTGEVVVKRGLGRPRKKKGDLDNATPVRSRSTNSQVRSEEDQQRYDMIKTLEAAIGREATAAAIGRDRTFGEDTSIQHIGSSRPPKRSKLQTSSTSKAHASVMTSSRPPRSTLISAAGQVAPRAASAPLLSGGQPTRTSGPSMPAPMSYPHVSSSTDLSLPNLLYEPAYSTPQPPPLQPPHLNPNHAPQNLSRHHPNRLTLDELLESPYTDPPMIPLTKRVFQAHPLVRAPERPRSSAVQGRVRFVDDHVPSSDAIGPDEDDEDEDFEQPDEDDEDAFEEDSCEDDESGDGDAEGLEEEFTDGESGDDDDDNDEEGEDEEGQDWLTGFVKGQLMHSGQGAGQEEVDELEEEEMTNEAHQSVAGSATPIAA</sequence>
<feature type="compositionally biased region" description="Pro residues" evidence="1">
    <location>
        <begin position="499"/>
        <end position="509"/>
    </location>
</feature>
<feature type="region of interest" description="Disordered" evidence="1">
    <location>
        <begin position="277"/>
        <end position="306"/>
    </location>
</feature>
<dbReference type="EMBL" id="AEIJ01000776">
    <property type="status" value="NOT_ANNOTATED_CDS"/>
    <property type="molecule type" value="Genomic_DNA"/>
</dbReference>
<feature type="compositionally biased region" description="Low complexity" evidence="1">
    <location>
        <begin position="70"/>
        <end position="104"/>
    </location>
</feature>
<evidence type="ECO:0000313" key="3">
    <source>
        <dbReference type="EnsemblFungi" id="MVLG_06445T0"/>
    </source>
</evidence>
<evidence type="ECO:0000313" key="2">
    <source>
        <dbReference type="EMBL" id="KDE03056.1"/>
    </source>
</evidence>
<proteinExistence type="predicted"/>
<feature type="region of interest" description="Disordered" evidence="1">
    <location>
        <begin position="452"/>
        <end position="521"/>
    </location>
</feature>
<evidence type="ECO:0000256" key="1">
    <source>
        <dbReference type="SAM" id="MobiDB-lite"/>
    </source>
</evidence>
<feature type="region of interest" description="Disordered" evidence="1">
    <location>
        <begin position="326"/>
        <end position="370"/>
    </location>
</feature>
<feature type="compositionally biased region" description="Polar residues" evidence="1">
    <location>
        <begin position="353"/>
        <end position="363"/>
    </location>
</feature>
<gene>
    <name evidence="2" type="ORF">MVLG_06445</name>
</gene>
<dbReference type="EMBL" id="GL541763">
    <property type="protein sequence ID" value="KDE03056.1"/>
    <property type="molecule type" value="Genomic_DNA"/>
</dbReference>
<dbReference type="AlphaFoldDB" id="U5HHA9"/>
<accession>U5HHA9</accession>
<organism evidence="2">
    <name type="scientific">Microbotryum lychnidis-dioicae (strain p1A1 Lamole / MvSl-1064)</name>
    <name type="common">Anther smut fungus</name>
    <dbReference type="NCBI Taxonomy" id="683840"/>
    <lineage>
        <taxon>Eukaryota</taxon>
        <taxon>Fungi</taxon>
        <taxon>Dikarya</taxon>
        <taxon>Basidiomycota</taxon>
        <taxon>Pucciniomycotina</taxon>
        <taxon>Microbotryomycetes</taxon>
        <taxon>Microbotryales</taxon>
        <taxon>Microbotryaceae</taxon>
        <taxon>Microbotryum</taxon>
    </lineage>
</organism>
<feature type="region of interest" description="Disordered" evidence="1">
    <location>
        <begin position="555"/>
        <end position="697"/>
    </location>
</feature>
<feature type="compositionally biased region" description="Polar residues" evidence="1">
    <location>
        <begin position="417"/>
        <end position="437"/>
    </location>
</feature>
<dbReference type="EnsemblFungi" id="MVLG_06445T0">
    <property type="protein sequence ID" value="MVLG_06445T0"/>
    <property type="gene ID" value="MVLG_06445"/>
</dbReference>
<dbReference type="HOGENOM" id="CLU_395472_0_0_1"/>
<name>U5HHA9_USTV1</name>
<dbReference type="Proteomes" id="UP000017200">
    <property type="component" value="Unassembled WGS sequence"/>
</dbReference>
<keyword evidence="4" id="KW-1185">Reference proteome</keyword>
<reference evidence="3" key="4">
    <citation type="submission" date="2015-06" db="UniProtKB">
        <authorList>
            <consortium name="EnsemblFungi"/>
        </authorList>
    </citation>
    <scope>IDENTIFICATION</scope>
</reference>